<keyword evidence="8" id="KW-1185">Reference proteome</keyword>
<dbReference type="PANTHER" id="PTHR19282">
    <property type="entry name" value="TETRASPANIN"/>
    <property type="match status" value="1"/>
</dbReference>
<feature type="transmembrane region" description="Helical" evidence="6">
    <location>
        <begin position="113"/>
        <end position="134"/>
    </location>
</feature>
<dbReference type="AlphaFoldDB" id="A0A0V1IXB8"/>
<name>A0A0V1IXB8_TRIPS</name>
<keyword evidence="3 6" id="KW-1133">Transmembrane helix</keyword>
<evidence type="ECO:0000256" key="2">
    <source>
        <dbReference type="ARBA" id="ARBA00022692"/>
    </source>
</evidence>
<proteinExistence type="predicted"/>
<dbReference type="InterPro" id="IPR008952">
    <property type="entry name" value="Tetraspanin_EC2_sf"/>
</dbReference>
<comment type="caution">
    <text evidence="7">The sequence shown here is derived from an EMBL/GenBank/DDBJ whole genome shotgun (WGS) entry which is preliminary data.</text>
</comment>
<feature type="compositionally biased region" description="Polar residues" evidence="5">
    <location>
        <begin position="413"/>
        <end position="433"/>
    </location>
</feature>
<sequence length="433" mass="48880">MNKSPVKATKMMDEMKLFKRREQQHGCRQEINCLLRYFLFSVNFFVWFASTGTALLGFYLYAKDFRPVVEAVDFFLNPCVLLVLLGSTVGVVSLLGCAGALRENVCLLKCFSLVLFVAYVLLVLCGFLAFILFYSDSSVGLSLRTLLSSALERYHVNDNIKDVVDYMQSQLQCCGVGSHGYREWSLNALFNCTDHNPAPERCAVPHSCCRRPTADGNNGQPPLPSIVCGFGAQEKPITDLLGSIHSEGCLQPLQKLFESHALLFGALIGAAILPVCLCVMLSNLLGRQIVRQRYLLDRQARRELRHARRMKHRFRDPFDPPAIVHLYDELRMPTPVPLSQADNCCQSKLTQEHLLGTDHQQQQQQQQQQHCCAKEKISQADQQPLSTKPTNNHQTSHPNNRQNKRRSRRQLSDDCNATLPVNSTQDSNPFVIK</sequence>
<dbReference type="InterPro" id="IPR018499">
    <property type="entry name" value="Tetraspanin/Peripherin"/>
</dbReference>
<dbReference type="SUPFAM" id="SSF48652">
    <property type="entry name" value="Tetraspanin"/>
    <property type="match status" value="1"/>
</dbReference>
<organism evidence="7 8">
    <name type="scientific">Trichinella pseudospiralis</name>
    <name type="common">Parasitic roundworm</name>
    <dbReference type="NCBI Taxonomy" id="6337"/>
    <lineage>
        <taxon>Eukaryota</taxon>
        <taxon>Metazoa</taxon>
        <taxon>Ecdysozoa</taxon>
        <taxon>Nematoda</taxon>
        <taxon>Enoplea</taxon>
        <taxon>Dorylaimia</taxon>
        <taxon>Trichinellida</taxon>
        <taxon>Trichinellidae</taxon>
        <taxon>Trichinella</taxon>
    </lineage>
</organism>
<dbReference type="PANTHER" id="PTHR19282:SF502">
    <property type="entry name" value="TETRASPANIN-14"/>
    <property type="match status" value="1"/>
</dbReference>
<evidence type="ECO:0000256" key="1">
    <source>
        <dbReference type="ARBA" id="ARBA00004141"/>
    </source>
</evidence>
<reference evidence="7 8" key="1">
    <citation type="submission" date="2015-01" db="EMBL/GenBank/DDBJ databases">
        <title>Evolution of Trichinella species and genotypes.</title>
        <authorList>
            <person name="Korhonen P.K."/>
            <person name="Edoardo P."/>
            <person name="Giuseppe L.R."/>
            <person name="Gasser R.B."/>
        </authorList>
    </citation>
    <scope>NUCLEOTIDE SEQUENCE [LARGE SCALE GENOMIC DNA]</scope>
    <source>
        <strain evidence="7">ISS588</strain>
    </source>
</reference>
<protein>
    <submittedName>
        <fullName evidence="7">Tetraspanin-5</fullName>
    </submittedName>
</protein>
<dbReference type="Gene3D" id="1.10.1450.10">
    <property type="entry name" value="Tetraspanin"/>
    <property type="match status" value="1"/>
</dbReference>
<dbReference type="Proteomes" id="UP000054805">
    <property type="component" value="Unassembled WGS sequence"/>
</dbReference>
<feature type="compositionally biased region" description="Polar residues" evidence="5">
    <location>
        <begin position="379"/>
        <end position="398"/>
    </location>
</feature>
<evidence type="ECO:0000256" key="5">
    <source>
        <dbReference type="SAM" id="MobiDB-lite"/>
    </source>
</evidence>
<feature type="transmembrane region" description="Helical" evidence="6">
    <location>
        <begin position="74"/>
        <end position="101"/>
    </location>
</feature>
<evidence type="ECO:0000313" key="8">
    <source>
        <dbReference type="Proteomes" id="UP000054805"/>
    </source>
</evidence>
<keyword evidence="4 6" id="KW-0472">Membrane</keyword>
<evidence type="ECO:0000313" key="7">
    <source>
        <dbReference type="EMBL" id="KRZ27272.1"/>
    </source>
</evidence>
<accession>A0A0V1IXB8</accession>
<dbReference type="PRINTS" id="PR00259">
    <property type="entry name" value="TMFOUR"/>
</dbReference>
<dbReference type="EMBL" id="JYDS01000073">
    <property type="protein sequence ID" value="KRZ27272.1"/>
    <property type="molecule type" value="Genomic_DNA"/>
</dbReference>
<feature type="region of interest" description="Disordered" evidence="5">
    <location>
        <begin position="373"/>
        <end position="433"/>
    </location>
</feature>
<evidence type="ECO:0000256" key="3">
    <source>
        <dbReference type="ARBA" id="ARBA00022989"/>
    </source>
</evidence>
<feature type="transmembrane region" description="Helical" evidence="6">
    <location>
        <begin position="261"/>
        <end position="285"/>
    </location>
</feature>
<feature type="transmembrane region" description="Helical" evidence="6">
    <location>
        <begin position="37"/>
        <end position="62"/>
    </location>
</feature>
<comment type="subcellular location">
    <subcellularLocation>
        <location evidence="1">Membrane</location>
        <topology evidence="1">Multi-pass membrane protein</topology>
    </subcellularLocation>
</comment>
<evidence type="ECO:0000256" key="4">
    <source>
        <dbReference type="ARBA" id="ARBA00023136"/>
    </source>
</evidence>
<dbReference type="Pfam" id="PF00335">
    <property type="entry name" value="Tetraspanin"/>
    <property type="match status" value="1"/>
</dbReference>
<gene>
    <name evidence="7" type="primary">TSPAN5</name>
    <name evidence="7" type="ORF">T4B_1937</name>
</gene>
<evidence type="ECO:0000256" key="6">
    <source>
        <dbReference type="SAM" id="Phobius"/>
    </source>
</evidence>
<dbReference type="GO" id="GO:0005886">
    <property type="term" value="C:plasma membrane"/>
    <property type="evidence" value="ECO:0007669"/>
    <property type="project" value="TreeGrafter"/>
</dbReference>
<keyword evidence="2 6" id="KW-0812">Transmembrane</keyword>